<dbReference type="GO" id="GO:0005737">
    <property type="term" value="C:cytoplasm"/>
    <property type="evidence" value="ECO:0007669"/>
    <property type="project" value="UniProtKB-SubCell"/>
</dbReference>
<dbReference type="NCBIfam" id="NF003170">
    <property type="entry name" value="PRK04158.1"/>
    <property type="match status" value="1"/>
</dbReference>
<dbReference type="STRING" id="638301.HMPREF0444_0385"/>
<keyword evidence="5 7" id="KW-0804">Transcription</keyword>
<proteinExistence type="inferred from homology"/>
<dbReference type="RefSeq" id="WP_005605445.1">
    <property type="nucleotide sequence ID" value="NZ_CP102283.1"/>
</dbReference>
<name>C8NEP0_9LACT</name>
<dbReference type="SUPFAM" id="SSF46785">
    <property type="entry name" value="Winged helix' DNA-binding domain"/>
    <property type="match status" value="1"/>
</dbReference>
<dbReference type="GO" id="GO:0003700">
    <property type="term" value="F:DNA-binding transcription factor activity"/>
    <property type="evidence" value="ECO:0007669"/>
    <property type="project" value="InterPro"/>
</dbReference>
<evidence type="ECO:0000256" key="5">
    <source>
        <dbReference type="ARBA" id="ARBA00023163"/>
    </source>
</evidence>
<dbReference type="Gene3D" id="3.30.450.40">
    <property type="match status" value="1"/>
</dbReference>
<feature type="domain" description="Global transcriptional regulator CodY C-terminal" evidence="9">
    <location>
        <begin position="207"/>
        <end position="260"/>
    </location>
</feature>
<comment type="similarity">
    <text evidence="7">Belongs to the CodY family.</text>
</comment>
<dbReference type="eggNOG" id="COG4465">
    <property type="taxonomic scope" value="Bacteria"/>
</dbReference>
<dbReference type="InterPro" id="IPR010312">
    <property type="entry name" value="Transc_reg_CodY_N"/>
</dbReference>
<dbReference type="PANTHER" id="PTHR40062">
    <property type="entry name" value="GTP-SENSING TRANSCRIPTIONAL PLEIOTROPIC REPRESSOR CODY"/>
    <property type="match status" value="1"/>
</dbReference>
<keyword evidence="2 7" id="KW-0678">Repressor</keyword>
<dbReference type="EMBL" id="ACKZ01000009">
    <property type="protein sequence ID" value="EEW37872.1"/>
    <property type="molecule type" value="Genomic_DNA"/>
</dbReference>
<evidence type="ECO:0000256" key="6">
    <source>
        <dbReference type="ARBA" id="ARBA00034538"/>
    </source>
</evidence>
<comment type="function">
    <text evidence="7">DNA-binding global transcriptional regulator which is involved in the adaptive response to starvation and acts by directly or indirectly controlling the expression of numerous genes in response to nutrient availability. During rapid exponential growth, CodY is highly active and represses genes whose products allow adaptation to nutrient depletion.</text>
</comment>
<comment type="caution">
    <text evidence="10">The sequence shown here is derived from an EMBL/GenBank/DDBJ whole genome shotgun (WGS) entry which is preliminary data.</text>
</comment>
<keyword evidence="1 7" id="KW-0963">Cytoplasm</keyword>
<keyword evidence="11" id="KW-1185">Reference proteome</keyword>
<dbReference type="Pfam" id="PF08222">
    <property type="entry name" value="HTH_CodY"/>
    <property type="match status" value="1"/>
</dbReference>
<comment type="subcellular location">
    <subcellularLocation>
        <location evidence="7">Cytoplasm</location>
    </subcellularLocation>
</comment>
<dbReference type="InterPro" id="IPR013198">
    <property type="entry name" value="GTP_trans_reg_CodY_C"/>
</dbReference>
<dbReference type="HAMAP" id="MF_00621">
    <property type="entry name" value="HTH_type_CodY"/>
    <property type="match status" value="1"/>
</dbReference>
<keyword evidence="3 7" id="KW-0805">Transcription regulation</keyword>
<evidence type="ECO:0000256" key="2">
    <source>
        <dbReference type="ARBA" id="ARBA00022491"/>
    </source>
</evidence>
<evidence type="ECO:0000256" key="3">
    <source>
        <dbReference type="ARBA" id="ARBA00023015"/>
    </source>
</evidence>
<dbReference type="GO" id="GO:0005525">
    <property type="term" value="F:GTP binding"/>
    <property type="evidence" value="ECO:0007669"/>
    <property type="project" value="InterPro"/>
</dbReference>
<dbReference type="InterPro" id="IPR014154">
    <property type="entry name" value="CodY"/>
</dbReference>
<evidence type="ECO:0000256" key="4">
    <source>
        <dbReference type="ARBA" id="ARBA00023125"/>
    </source>
</evidence>
<dbReference type="PANTHER" id="PTHR40062:SF1">
    <property type="entry name" value="GLOBAL TRANSCRIPTIONAL REGULATOR CODY"/>
    <property type="match status" value="1"/>
</dbReference>
<dbReference type="AlphaFoldDB" id="C8NEP0"/>
<dbReference type="GeneID" id="78411344"/>
<dbReference type="GO" id="GO:0003677">
    <property type="term" value="F:DNA binding"/>
    <property type="evidence" value="ECO:0007669"/>
    <property type="project" value="UniProtKB-UniRule"/>
</dbReference>
<keyword evidence="4 7" id="KW-0238">DNA-binding</keyword>
<reference evidence="10 11" key="1">
    <citation type="submission" date="2009-08" db="EMBL/GenBank/DDBJ databases">
        <authorList>
            <person name="Muzny D."/>
            <person name="Qin X."/>
            <person name="Deng J."/>
            <person name="Jiang H."/>
            <person name="Liu Y."/>
            <person name="Qu J."/>
            <person name="Song X.-Z."/>
            <person name="Zhang L."/>
            <person name="Thornton R."/>
            <person name="Coyle M."/>
            <person name="Francisco L."/>
            <person name="Jackson L."/>
            <person name="Javaid M."/>
            <person name="Korchina V."/>
            <person name="Kovar C."/>
            <person name="Mata R."/>
            <person name="Mathew T."/>
            <person name="Ngo R."/>
            <person name="Nguyen L."/>
            <person name="Nguyen N."/>
            <person name="Okwuonu G."/>
            <person name="Ongeri F."/>
            <person name="Pham C."/>
            <person name="Simmons D."/>
            <person name="Wilczek-Boney K."/>
            <person name="Hale W."/>
            <person name="Jakkamsetti A."/>
            <person name="Pham P."/>
            <person name="Ruth R."/>
            <person name="San Lucas F."/>
            <person name="Warren J."/>
            <person name="Zhang J."/>
            <person name="Zhao Z."/>
            <person name="Zhou C."/>
            <person name="Zhu D."/>
            <person name="Lee S."/>
            <person name="Bess C."/>
            <person name="Blankenburg K."/>
            <person name="Forbes L."/>
            <person name="Fu Q."/>
            <person name="Gubbala S."/>
            <person name="Hirani K."/>
            <person name="Jayaseelan J.C."/>
            <person name="Lara F."/>
            <person name="Munidasa M."/>
            <person name="Palculict T."/>
            <person name="Patil S."/>
            <person name="Pu L.-L."/>
            <person name="Saada N."/>
            <person name="Tang L."/>
            <person name="Weissenberger G."/>
            <person name="Zhu Y."/>
            <person name="Hemphill L."/>
            <person name="Shang Y."/>
            <person name="Youmans B."/>
            <person name="Ayvaz T."/>
            <person name="Ross M."/>
            <person name="Santibanez J."/>
            <person name="Aqrawi P."/>
            <person name="Gross S."/>
            <person name="Joshi V."/>
            <person name="Fowler G."/>
            <person name="Nazareth L."/>
            <person name="Reid J."/>
            <person name="Worley K."/>
            <person name="Petrosino J."/>
            <person name="Highlander S."/>
            <person name="Gibbs R."/>
        </authorList>
    </citation>
    <scope>NUCLEOTIDE SEQUENCE [LARGE SCALE GENOMIC DNA]</scope>
    <source>
        <strain evidence="10 11">ATCC 49175</strain>
    </source>
</reference>
<dbReference type="PIRSF" id="PIRSF011572">
    <property type="entry name" value="GTP_sensing_CodY"/>
    <property type="match status" value="1"/>
</dbReference>
<evidence type="ECO:0000256" key="7">
    <source>
        <dbReference type="HAMAP-Rule" id="MF_00621"/>
    </source>
</evidence>
<evidence type="ECO:0000256" key="1">
    <source>
        <dbReference type="ARBA" id="ARBA00022490"/>
    </source>
</evidence>
<feature type="domain" description="Global transcriptional regulator CodY N-terminal" evidence="8">
    <location>
        <begin position="4"/>
        <end position="185"/>
    </location>
</feature>
<dbReference type="InterPro" id="IPR029016">
    <property type="entry name" value="GAF-like_dom_sf"/>
</dbReference>
<feature type="region of interest" description="GAF domain" evidence="7">
    <location>
        <begin position="1"/>
        <end position="162"/>
    </location>
</feature>
<feature type="DNA-binding region" description="H-T-H motif" evidence="7">
    <location>
        <begin position="210"/>
        <end position="229"/>
    </location>
</feature>
<evidence type="ECO:0000313" key="11">
    <source>
        <dbReference type="Proteomes" id="UP000005926"/>
    </source>
</evidence>
<gene>
    <name evidence="7 10" type="primary">codY</name>
    <name evidence="10" type="ORF">HMPREF0444_0385</name>
</gene>
<dbReference type="GO" id="GO:0045892">
    <property type="term" value="P:negative regulation of DNA-templated transcription"/>
    <property type="evidence" value="ECO:0007669"/>
    <property type="project" value="UniProtKB-UniRule"/>
</dbReference>
<dbReference type="Pfam" id="PF06018">
    <property type="entry name" value="CodY"/>
    <property type="match status" value="1"/>
</dbReference>
<dbReference type="HOGENOM" id="CLU_089581_0_0_9"/>
<dbReference type="InterPro" id="IPR036390">
    <property type="entry name" value="WH_DNA-bd_sf"/>
</dbReference>
<evidence type="ECO:0000259" key="8">
    <source>
        <dbReference type="Pfam" id="PF06018"/>
    </source>
</evidence>
<sequence length="267" mass="30617">MRKVLADLRKINEIVQYDNIWRDSETADLPFNKLTEILGTLLKVDLYIASSDGRLLGIHDEFQVNNDRMKEYKNSRQFPDFYMDGLTSLKFTKENIPVTDELTIFPVELHDNFKNAMTTIIPIFASGIQLGFVVMGKDEEPFSTDDLILAEHAGTVIGTEMLHWYTRKIEQEKREQQNVHLALSSLSYSELEAIKVIIQLFDGMDLRFTALKIAKEYNITRTVIVNAIRKLESAGIIESRSLGTKGTYIKIKNQNIKKSLLTELKHS</sequence>
<evidence type="ECO:0000313" key="10">
    <source>
        <dbReference type="EMBL" id="EEW37872.1"/>
    </source>
</evidence>
<accession>C8NEP0</accession>
<dbReference type="Proteomes" id="UP000005926">
    <property type="component" value="Unassembled WGS sequence"/>
</dbReference>
<protein>
    <recommendedName>
        <fullName evidence="6 7">Global transcriptional regulator CodY</fullName>
    </recommendedName>
</protein>
<organism evidence="10 11">
    <name type="scientific">Granulicatella adiacens ATCC 49175</name>
    <dbReference type="NCBI Taxonomy" id="638301"/>
    <lineage>
        <taxon>Bacteria</taxon>
        <taxon>Bacillati</taxon>
        <taxon>Bacillota</taxon>
        <taxon>Bacilli</taxon>
        <taxon>Lactobacillales</taxon>
        <taxon>Carnobacteriaceae</taxon>
        <taxon>Granulicatella</taxon>
    </lineage>
</organism>
<dbReference type="InterPro" id="IPR036388">
    <property type="entry name" value="WH-like_DNA-bd_sf"/>
</dbReference>
<dbReference type="Gene3D" id="1.10.10.10">
    <property type="entry name" value="Winged helix-like DNA-binding domain superfamily/Winged helix DNA-binding domain"/>
    <property type="match status" value="1"/>
</dbReference>
<evidence type="ECO:0000259" key="9">
    <source>
        <dbReference type="Pfam" id="PF08222"/>
    </source>
</evidence>